<accession>A0ABN9PT70</accession>
<feature type="compositionally biased region" description="Low complexity" evidence="1">
    <location>
        <begin position="209"/>
        <end position="225"/>
    </location>
</feature>
<protein>
    <submittedName>
        <fullName evidence="3">Uncharacterized protein</fullName>
    </submittedName>
</protein>
<reference evidence="3" key="1">
    <citation type="submission" date="2023-10" db="EMBL/GenBank/DDBJ databases">
        <authorList>
            <person name="Chen Y."/>
            <person name="Shah S."/>
            <person name="Dougan E. K."/>
            <person name="Thang M."/>
            <person name="Chan C."/>
        </authorList>
    </citation>
    <scope>NUCLEOTIDE SEQUENCE [LARGE SCALE GENOMIC DNA]</scope>
</reference>
<evidence type="ECO:0000313" key="3">
    <source>
        <dbReference type="EMBL" id="CAK0796277.1"/>
    </source>
</evidence>
<evidence type="ECO:0000313" key="4">
    <source>
        <dbReference type="Proteomes" id="UP001189429"/>
    </source>
</evidence>
<keyword evidence="4" id="KW-1185">Reference proteome</keyword>
<name>A0ABN9PT70_9DINO</name>
<feature type="chain" id="PRO_5045469832" evidence="2">
    <location>
        <begin position="24"/>
        <end position="371"/>
    </location>
</feature>
<comment type="caution">
    <text evidence="3">The sequence shown here is derived from an EMBL/GenBank/DDBJ whole genome shotgun (WGS) entry which is preliminary data.</text>
</comment>
<feature type="non-terminal residue" evidence="3">
    <location>
        <position position="371"/>
    </location>
</feature>
<feature type="signal peptide" evidence="2">
    <location>
        <begin position="1"/>
        <end position="23"/>
    </location>
</feature>
<dbReference type="EMBL" id="CAUYUJ010001508">
    <property type="protein sequence ID" value="CAK0796277.1"/>
    <property type="molecule type" value="Genomic_DNA"/>
</dbReference>
<dbReference type="Proteomes" id="UP001189429">
    <property type="component" value="Unassembled WGS sequence"/>
</dbReference>
<proteinExistence type="predicted"/>
<feature type="region of interest" description="Disordered" evidence="1">
    <location>
        <begin position="205"/>
        <end position="234"/>
    </location>
</feature>
<gene>
    <name evidence="3" type="ORF">PCOR1329_LOCUS5695</name>
</gene>
<evidence type="ECO:0000256" key="1">
    <source>
        <dbReference type="SAM" id="MobiDB-lite"/>
    </source>
</evidence>
<sequence>MAVCARRLRGACLLMCLRAGAEAQDSPVPSSGPYPVGEMLAAASDFLHVSALRAQGGGLSRYAGEAAALRAGCVPERLGGEWRACFQASVDVMLLKTRRGMQKGLQDVAGCVLALLDAAEAGCSVSRTFQALREQAARLQVLASARSLASLDAKHVRYEPLKSLTIADVDIHVELNELLGAWQMNNGPVRTGQGLAKFLGQFASEEEAQQPTPAAQAQEPTPATPAEDHRHHAKTAPQFWADALNTAFETFGDRSRPVLAGCVSEEALRQFSESLDDAFFERMMRRTQAGMQAGLKAVSRDVQAFLDRVEAACASLKGASGARQTRAAAARLQVLATARNLFRPNAQVGYALSARRMKTRSNHENENATDR</sequence>
<evidence type="ECO:0000256" key="2">
    <source>
        <dbReference type="SAM" id="SignalP"/>
    </source>
</evidence>
<organism evidence="3 4">
    <name type="scientific">Prorocentrum cordatum</name>
    <dbReference type="NCBI Taxonomy" id="2364126"/>
    <lineage>
        <taxon>Eukaryota</taxon>
        <taxon>Sar</taxon>
        <taxon>Alveolata</taxon>
        <taxon>Dinophyceae</taxon>
        <taxon>Prorocentrales</taxon>
        <taxon>Prorocentraceae</taxon>
        <taxon>Prorocentrum</taxon>
    </lineage>
</organism>
<keyword evidence="2" id="KW-0732">Signal</keyword>